<gene>
    <name evidence="1" type="ORF">DPMN_015802</name>
</gene>
<accession>A0A9D4N8G7</accession>
<reference evidence="1" key="1">
    <citation type="journal article" date="2019" name="bioRxiv">
        <title>The Genome of the Zebra Mussel, Dreissena polymorpha: A Resource for Invasive Species Research.</title>
        <authorList>
            <person name="McCartney M.A."/>
            <person name="Auch B."/>
            <person name="Kono T."/>
            <person name="Mallez S."/>
            <person name="Zhang Y."/>
            <person name="Obille A."/>
            <person name="Becker A."/>
            <person name="Abrahante J.E."/>
            <person name="Garbe J."/>
            <person name="Badalamenti J.P."/>
            <person name="Herman A."/>
            <person name="Mangelson H."/>
            <person name="Liachko I."/>
            <person name="Sullivan S."/>
            <person name="Sone E.D."/>
            <person name="Koren S."/>
            <person name="Silverstein K.A.T."/>
            <person name="Beckman K.B."/>
            <person name="Gohl D.M."/>
        </authorList>
    </citation>
    <scope>NUCLEOTIDE SEQUENCE</scope>
    <source>
        <strain evidence="1">Duluth1</strain>
        <tissue evidence="1">Whole animal</tissue>
    </source>
</reference>
<dbReference type="EMBL" id="JAIWYP010000001">
    <property type="protein sequence ID" value="KAH3891697.1"/>
    <property type="molecule type" value="Genomic_DNA"/>
</dbReference>
<keyword evidence="2" id="KW-1185">Reference proteome</keyword>
<evidence type="ECO:0000313" key="2">
    <source>
        <dbReference type="Proteomes" id="UP000828390"/>
    </source>
</evidence>
<evidence type="ECO:0000313" key="1">
    <source>
        <dbReference type="EMBL" id="KAH3891697.1"/>
    </source>
</evidence>
<protein>
    <submittedName>
        <fullName evidence="1">Uncharacterized protein</fullName>
    </submittedName>
</protein>
<dbReference type="Proteomes" id="UP000828390">
    <property type="component" value="Unassembled WGS sequence"/>
</dbReference>
<organism evidence="1 2">
    <name type="scientific">Dreissena polymorpha</name>
    <name type="common">Zebra mussel</name>
    <name type="synonym">Mytilus polymorpha</name>
    <dbReference type="NCBI Taxonomy" id="45954"/>
    <lineage>
        <taxon>Eukaryota</taxon>
        <taxon>Metazoa</taxon>
        <taxon>Spiralia</taxon>
        <taxon>Lophotrochozoa</taxon>
        <taxon>Mollusca</taxon>
        <taxon>Bivalvia</taxon>
        <taxon>Autobranchia</taxon>
        <taxon>Heteroconchia</taxon>
        <taxon>Euheterodonta</taxon>
        <taxon>Imparidentia</taxon>
        <taxon>Neoheterodontei</taxon>
        <taxon>Myida</taxon>
        <taxon>Dreissenoidea</taxon>
        <taxon>Dreissenidae</taxon>
        <taxon>Dreissena</taxon>
    </lineage>
</organism>
<proteinExistence type="predicted"/>
<dbReference type="AlphaFoldDB" id="A0A9D4N8G7"/>
<name>A0A9D4N8G7_DREPO</name>
<reference evidence="1" key="2">
    <citation type="submission" date="2020-11" db="EMBL/GenBank/DDBJ databases">
        <authorList>
            <person name="McCartney M.A."/>
            <person name="Auch B."/>
            <person name="Kono T."/>
            <person name="Mallez S."/>
            <person name="Becker A."/>
            <person name="Gohl D.M."/>
            <person name="Silverstein K.A.T."/>
            <person name="Koren S."/>
            <person name="Bechman K.B."/>
            <person name="Herman A."/>
            <person name="Abrahante J.E."/>
            <person name="Garbe J."/>
        </authorList>
    </citation>
    <scope>NUCLEOTIDE SEQUENCE</scope>
    <source>
        <strain evidence="1">Duluth1</strain>
        <tissue evidence="1">Whole animal</tissue>
    </source>
</reference>
<sequence>MRRWRGKRQNMLICRENASRRGGTRGYSQWRSRSEAFCQSLSGDLSLHLALQEETESERLTDLGMQRREHRDGFG</sequence>
<comment type="caution">
    <text evidence="1">The sequence shown here is derived from an EMBL/GenBank/DDBJ whole genome shotgun (WGS) entry which is preliminary data.</text>
</comment>